<dbReference type="OrthoDB" id="2280432at2759"/>
<accession>A0A8H7QM91</accession>
<feature type="region of interest" description="Disordered" evidence="1">
    <location>
        <begin position="83"/>
        <end position="102"/>
    </location>
</feature>
<keyword evidence="4" id="KW-1185">Reference proteome</keyword>
<keyword evidence="2" id="KW-0472">Membrane</keyword>
<feature type="transmembrane region" description="Helical" evidence="2">
    <location>
        <begin position="6"/>
        <end position="29"/>
    </location>
</feature>
<sequence>MAPNTNQILFIVIFSLLAFILVLLTYVCWLKRMKMRAKRDILAEQHQLERQQQAQNNVLTTAELQRMKPVLLQQLYERDLQRSPAAPAYSNPFDDTPQYTPNDEHVLVDIHDERERDATIIHTEQQYNNASNNSRR</sequence>
<evidence type="ECO:0000256" key="2">
    <source>
        <dbReference type="SAM" id="Phobius"/>
    </source>
</evidence>
<comment type="caution">
    <text evidence="3">The sequence shown here is derived from an EMBL/GenBank/DDBJ whole genome shotgun (WGS) entry which is preliminary data.</text>
</comment>
<evidence type="ECO:0000313" key="3">
    <source>
        <dbReference type="EMBL" id="KAG2195101.1"/>
    </source>
</evidence>
<name>A0A8H7QM91_9FUNG</name>
<dbReference type="Proteomes" id="UP000650833">
    <property type="component" value="Unassembled WGS sequence"/>
</dbReference>
<keyword evidence="2" id="KW-0812">Transmembrane</keyword>
<keyword evidence="2" id="KW-1133">Transmembrane helix</keyword>
<organism evidence="3 4">
    <name type="scientific">Mucor plumbeus</name>
    <dbReference type="NCBI Taxonomy" id="97098"/>
    <lineage>
        <taxon>Eukaryota</taxon>
        <taxon>Fungi</taxon>
        <taxon>Fungi incertae sedis</taxon>
        <taxon>Mucoromycota</taxon>
        <taxon>Mucoromycotina</taxon>
        <taxon>Mucoromycetes</taxon>
        <taxon>Mucorales</taxon>
        <taxon>Mucorineae</taxon>
        <taxon>Mucoraceae</taxon>
        <taxon>Mucor</taxon>
    </lineage>
</organism>
<gene>
    <name evidence="3" type="ORF">INT46_004897</name>
</gene>
<evidence type="ECO:0000313" key="4">
    <source>
        <dbReference type="Proteomes" id="UP000650833"/>
    </source>
</evidence>
<reference evidence="3" key="1">
    <citation type="submission" date="2020-12" db="EMBL/GenBank/DDBJ databases">
        <title>Metabolic potential, ecology and presence of endohyphal bacteria is reflected in genomic diversity of Mucoromycotina.</title>
        <authorList>
            <person name="Muszewska A."/>
            <person name="Okrasinska A."/>
            <person name="Steczkiewicz K."/>
            <person name="Drgas O."/>
            <person name="Orlowska M."/>
            <person name="Perlinska-Lenart U."/>
            <person name="Aleksandrzak-Piekarczyk T."/>
            <person name="Szatraj K."/>
            <person name="Zielenkiewicz U."/>
            <person name="Pilsyk S."/>
            <person name="Malc E."/>
            <person name="Mieczkowski P."/>
            <person name="Kruszewska J.S."/>
            <person name="Biernat P."/>
            <person name="Pawlowska J."/>
        </authorList>
    </citation>
    <scope>NUCLEOTIDE SEQUENCE</scope>
    <source>
        <strain evidence="3">CBS 226.32</strain>
    </source>
</reference>
<dbReference type="EMBL" id="JAEPRC010000542">
    <property type="protein sequence ID" value="KAG2195101.1"/>
    <property type="molecule type" value="Genomic_DNA"/>
</dbReference>
<proteinExistence type="predicted"/>
<protein>
    <submittedName>
        <fullName evidence="3">Uncharacterized protein</fullName>
    </submittedName>
</protein>
<evidence type="ECO:0000256" key="1">
    <source>
        <dbReference type="SAM" id="MobiDB-lite"/>
    </source>
</evidence>
<dbReference type="AlphaFoldDB" id="A0A8H7QM91"/>